<dbReference type="InterPro" id="IPR030182">
    <property type="entry name" value="PUP_plant"/>
</dbReference>
<dbReference type="Pfam" id="PF16913">
    <property type="entry name" value="PUNUT"/>
    <property type="match status" value="1"/>
</dbReference>
<evidence type="ECO:0000256" key="2">
    <source>
        <dbReference type="ARBA" id="ARBA00006213"/>
    </source>
</evidence>
<dbReference type="GO" id="GO:0015211">
    <property type="term" value="F:purine nucleoside transmembrane transporter activity"/>
    <property type="evidence" value="ECO:0007669"/>
    <property type="project" value="UniProtKB-UniRule"/>
</dbReference>
<evidence type="ECO:0000256" key="1">
    <source>
        <dbReference type="ARBA" id="ARBA00004141"/>
    </source>
</evidence>
<dbReference type="Proteomes" id="UP000639772">
    <property type="component" value="Unassembled WGS sequence"/>
</dbReference>
<feature type="transmembrane region" description="Helical" evidence="7">
    <location>
        <begin position="60"/>
        <end position="86"/>
    </location>
</feature>
<feature type="transmembrane region" description="Helical" evidence="7">
    <location>
        <begin position="295"/>
        <end position="320"/>
    </location>
</feature>
<keyword evidence="3 7" id="KW-0813">Transport</keyword>
<evidence type="ECO:0000256" key="8">
    <source>
        <dbReference type="SAM" id="MobiDB-lite"/>
    </source>
</evidence>
<feature type="transmembrane region" description="Helical" evidence="7">
    <location>
        <begin position="98"/>
        <end position="119"/>
    </location>
</feature>
<feature type="transmembrane region" description="Helical" evidence="7">
    <location>
        <begin position="257"/>
        <end position="275"/>
    </location>
</feature>
<evidence type="ECO:0000313" key="9">
    <source>
        <dbReference type="EMBL" id="KAG0486527.1"/>
    </source>
</evidence>
<organism evidence="9 10">
    <name type="scientific">Vanilla planifolia</name>
    <name type="common">Vanilla</name>
    <dbReference type="NCBI Taxonomy" id="51239"/>
    <lineage>
        <taxon>Eukaryota</taxon>
        <taxon>Viridiplantae</taxon>
        <taxon>Streptophyta</taxon>
        <taxon>Embryophyta</taxon>
        <taxon>Tracheophyta</taxon>
        <taxon>Spermatophyta</taxon>
        <taxon>Magnoliopsida</taxon>
        <taxon>Liliopsida</taxon>
        <taxon>Asparagales</taxon>
        <taxon>Orchidaceae</taxon>
        <taxon>Vanilloideae</taxon>
        <taxon>Vanilleae</taxon>
        <taxon>Vanilla</taxon>
    </lineage>
</organism>
<feature type="transmembrane region" description="Helical" evidence="7">
    <location>
        <begin position="162"/>
        <end position="179"/>
    </location>
</feature>
<accession>A0A835RI33</accession>
<dbReference type="AlphaFoldDB" id="A0A835RI33"/>
<evidence type="ECO:0000256" key="3">
    <source>
        <dbReference type="ARBA" id="ARBA00022448"/>
    </source>
</evidence>
<feature type="transmembrane region" description="Helical" evidence="7">
    <location>
        <begin position="327"/>
        <end position="345"/>
    </location>
</feature>
<comment type="similarity">
    <text evidence="2 7">Belongs to the purine permeases (TC 2.A.7.14) family.</text>
</comment>
<evidence type="ECO:0000256" key="5">
    <source>
        <dbReference type="ARBA" id="ARBA00022989"/>
    </source>
</evidence>
<keyword evidence="6 7" id="KW-0472">Membrane</keyword>
<keyword evidence="5 7" id="KW-1133">Transmembrane helix</keyword>
<dbReference type="GO" id="GO:0016020">
    <property type="term" value="C:membrane"/>
    <property type="evidence" value="ECO:0007669"/>
    <property type="project" value="UniProtKB-SubCell"/>
</dbReference>
<evidence type="ECO:0000313" key="10">
    <source>
        <dbReference type="Proteomes" id="UP000639772"/>
    </source>
</evidence>
<feature type="transmembrane region" description="Helical" evidence="7">
    <location>
        <begin position="218"/>
        <end position="236"/>
    </location>
</feature>
<dbReference type="OrthoDB" id="683622at2759"/>
<comment type="subcellular location">
    <subcellularLocation>
        <location evidence="1 7">Membrane</location>
        <topology evidence="1 7">Multi-pass membrane protein</topology>
    </subcellularLocation>
</comment>
<comment type="caution">
    <text evidence="9">The sequence shown here is derived from an EMBL/GenBank/DDBJ whole genome shotgun (WGS) entry which is preliminary data.</text>
</comment>
<evidence type="ECO:0000256" key="6">
    <source>
        <dbReference type="ARBA" id="ARBA00023136"/>
    </source>
</evidence>
<proteinExistence type="inferred from homology"/>
<feature type="region of interest" description="Disordered" evidence="8">
    <location>
        <begin position="383"/>
        <end position="416"/>
    </location>
</feature>
<feature type="compositionally biased region" description="Basic and acidic residues" evidence="8">
    <location>
        <begin position="390"/>
        <end position="400"/>
    </location>
</feature>
<evidence type="ECO:0000256" key="7">
    <source>
        <dbReference type="RuleBase" id="RU368015"/>
    </source>
</evidence>
<keyword evidence="4 7" id="KW-0812">Transmembrane</keyword>
<reference evidence="9 10" key="1">
    <citation type="journal article" date="2020" name="Nat. Food">
        <title>A phased Vanilla planifolia genome enables genetic improvement of flavour and production.</title>
        <authorList>
            <person name="Hasing T."/>
            <person name="Tang H."/>
            <person name="Brym M."/>
            <person name="Khazi F."/>
            <person name="Huang T."/>
            <person name="Chambers A.H."/>
        </authorList>
    </citation>
    <scope>NUCLEOTIDE SEQUENCE [LARGE SCALE GENOMIC DNA]</scope>
    <source>
        <tissue evidence="9">Leaf</tissue>
    </source>
</reference>
<dbReference type="GO" id="GO:0005345">
    <property type="term" value="F:purine nucleobase transmembrane transporter activity"/>
    <property type="evidence" value="ECO:0007669"/>
    <property type="project" value="UniProtKB-UniRule"/>
</dbReference>
<gene>
    <name evidence="9" type="ORF">HPP92_008622</name>
</gene>
<dbReference type="InterPro" id="IPR037185">
    <property type="entry name" value="EmrE-like"/>
</dbReference>
<dbReference type="PANTHER" id="PTHR31376:SF3">
    <property type="entry name" value="PURINE PERMEASE 4-RELATED"/>
    <property type="match status" value="1"/>
</dbReference>
<protein>
    <recommendedName>
        <fullName evidence="7">Probable purine permease</fullName>
    </recommendedName>
</protein>
<feature type="transmembrane region" description="Helical" evidence="7">
    <location>
        <begin position="131"/>
        <end position="150"/>
    </location>
</feature>
<dbReference type="SUPFAM" id="SSF103481">
    <property type="entry name" value="Multidrug resistance efflux transporter EmrE"/>
    <property type="match status" value="1"/>
</dbReference>
<dbReference type="PANTHER" id="PTHR31376">
    <property type="entry name" value="OS09G0467300 PROTEIN-RELATED"/>
    <property type="match status" value="1"/>
</dbReference>
<dbReference type="EMBL" id="JADCNM010000004">
    <property type="protein sequence ID" value="KAG0486527.1"/>
    <property type="molecule type" value="Genomic_DNA"/>
</dbReference>
<name>A0A835RI33_VANPL</name>
<feature type="transmembrane region" description="Helical" evidence="7">
    <location>
        <begin position="186"/>
        <end position="206"/>
    </location>
</feature>
<evidence type="ECO:0000256" key="4">
    <source>
        <dbReference type="ARBA" id="ARBA00022692"/>
    </source>
</evidence>
<sequence length="416" mass="45224">MDPVNPIVYYIRPHRSSRRANKPLLPFLTTSPMEKLLRPAPAGGDPHINAVNPRELTWKYWFLLTANSVALLVGSISSTLLSRFYFVHGGSNRWVTTLVQSAGFPVLLLILVFSTPVNVRRPFSTFPLQRLLASLAMGLFIGANNLLFSYGVSYLPVSTSSLLLSTQLGFTLLISSVLLRHPLHFTSLNSVILLTLSSVLLAVNSSSDRPGGITRTQFALGFAATLGAAVMFGLYLPVMEMVYKGVTGFRAVMEMQVVMEASATLFAVIGMAAAGGGVGDIVTEARERFDIGEGAYWAIVVAEVLGWQMVFMGTAGMIFLTSSLSSGVCMTAMLSMNVVGGVVAFGDEFGGVKTVAMVLCLWGFSSYFYGEYRRSRVEAKEEEEELEMSLPEREGLHSEANDVDESGVLVQETYLE</sequence>
<feature type="transmembrane region" description="Helical" evidence="7">
    <location>
        <begin position="351"/>
        <end position="370"/>
    </location>
</feature>